<proteinExistence type="predicted"/>
<organism evidence="3 4">
    <name type="scientific">Aspergillus calidoustus</name>
    <dbReference type="NCBI Taxonomy" id="454130"/>
    <lineage>
        <taxon>Eukaryota</taxon>
        <taxon>Fungi</taxon>
        <taxon>Dikarya</taxon>
        <taxon>Ascomycota</taxon>
        <taxon>Pezizomycotina</taxon>
        <taxon>Eurotiomycetes</taxon>
        <taxon>Eurotiomycetidae</taxon>
        <taxon>Eurotiales</taxon>
        <taxon>Aspergillaceae</taxon>
        <taxon>Aspergillus</taxon>
        <taxon>Aspergillus subgen. Nidulantes</taxon>
    </lineage>
</organism>
<name>A0A0U5CAU2_ASPCI</name>
<evidence type="ECO:0000313" key="4">
    <source>
        <dbReference type="Proteomes" id="UP000054771"/>
    </source>
</evidence>
<gene>
    <name evidence="3" type="ORF">ASPCAL07387</name>
</gene>
<dbReference type="Pfam" id="PF17107">
    <property type="entry name" value="SesA"/>
    <property type="match status" value="1"/>
</dbReference>
<feature type="compositionally biased region" description="Basic and acidic residues" evidence="1">
    <location>
        <begin position="189"/>
        <end position="210"/>
    </location>
</feature>
<evidence type="ECO:0000259" key="2">
    <source>
        <dbReference type="Pfam" id="PF17107"/>
    </source>
</evidence>
<protein>
    <recommendedName>
        <fullName evidence="2">NACHT-NTPase and P-loop NTPases N-terminal domain-containing protein</fullName>
    </recommendedName>
</protein>
<reference evidence="4" key="1">
    <citation type="journal article" date="2016" name="Genome Announc.">
        <title>Draft genome sequences of fungus Aspergillus calidoustus.</title>
        <authorList>
            <person name="Horn F."/>
            <person name="Linde J."/>
            <person name="Mattern D.J."/>
            <person name="Walther G."/>
            <person name="Guthke R."/>
            <person name="Scherlach K."/>
            <person name="Martin K."/>
            <person name="Brakhage A.A."/>
            <person name="Petzke L."/>
            <person name="Valiante V."/>
        </authorList>
    </citation>
    <scope>NUCLEOTIDE SEQUENCE [LARGE SCALE GENOMIC DNA]</scope>
    <source>
        <strain evidence="4">SF006504</strain>
    </source>
</reference>
<dbReference type="OrthoDB" id="3200163at2759"/>
<dbReference type="EMBL" id="CDMC01000005">
    <property type="protein sequence ID" value="CEL06281.1"/>
    <property type="molecule type" value="Genomic_DNA"/>
</dbReference>
<keyword evidence="4" id="KW-1185">Reference proteome</keyword>
<dbReference type="AlphaFoldDB" id="A0A0U5CAU2"/>
<accession>A0A0U5CAU2</accession>
<dbReference type="Proteomes" id="UP000054771">
    <property type="component" value="Unassembled WGS sequence"/>
</dbReference>
<feature type="domain" description="NACHT-NTPase and P-loop NTPases N-terminal" evidence="2">
    <location>
        <begin position="50"/>
        <end position="169"/>
    </location>
</feature>
<dbReference type="InterPro" id="IPR031352">
    <property type="entry name" value="SesA"/>
</dbReference>
<evidence type="ECO:0000256" key="1">
    <source>
        <dbReference type="SAM" id="MobiDB-lite"/>
    </source>
</evidence>
<feature type="region of interest" description="Disordered" evidence="1">
    <location>
        <begin position="182"/>
        <end position="210"/>
    </location>
</feature>
<sequence length="210" mass="23141">MSRRGARLPLTLTSTAVSYYLNAPFLSVYGSSSYLHLPLPLIMADSAVAAIQLVDFTTRVARRVKNSVSNTGEVPEHLREIPLHLPLLIATLQQTRLDIESELYSEQTSTALKKLIDESTADICKLEDVLAQTTNDANSKRNRVRRAISGIKHDREVRNITSRLLRTIDGLVLLRTAASTKTPKGVRMGRHEDSGVGFDDKATEAKSTDG</sequence>
<dbReference type="STRING" id="454130.A0A0U5CAU2"/>
<evidence type="ECO:0000313" key="3">
    <source>
        <dbReference type="EMBL" id="CEL06281.1"/>
    </source>
</evidence>